<name>A0A263JBL4_9PAST</name>
<dbReference type="GeneID" id="77263255"/>
<dbReference type="GO" id="GO:0070733">
    <property type="term" value="F:AMPylase activity"/>
    <property type="evidence" value="ECO:0007669"/>
    <property type="project" value="UniProtKB-EC"/>
</dbReference>
<sequence>MAKSYSEEEIKDKLSFIRLTELRETPIKGNFDLEHLKKINAYIFQDSPEVAGKFRPEVKVYSDEVWHKNRNYPKFGVITVCYSSMDRKSIEEAENVLSSINIERMKELNQSDFAKELADIYKKLDYFHPFPDGNSRTLREFTRTLSEEVGLKLDWSKHNRQEIYLARDFEVNTIALSKVSDQNQKFFIEDEIEAILKHPKYKPLEDIINDSLSPLELSQQKNYCVDFSFNKEISDHSGKNTYNVLVNSVPAQQAIKNDPNVVNVLKGLANHSDIKAKEITLEQLQSGFIQPKKLDNEIKVTRPDNRTLDANGHKIEAQKQKLSSLNYDNVRAIESSFNLKNRIILCLMKKRKMKFLEVYYF</sequence>
<evidence type="ECO:0000256" key="2">
    <source>
        <dbReference type="ARBA" id="ARBA00022695"/>
    </source>
</evidence>
<accession>A0A263JBL4</accession>
<evidence type="ECO:0000313" key="9">
    <source>
        <dbReference type="EMBL" id="STO37039.1"/>
    </source>
</evidence>
<evidence type="ECO:0000256" key="7">
    <source>
        <dbReference type="ARBA" id="ARBA00048696"/>
    </source>
</evidence>
<keyword evidence="2" id="KW-0548">Nucleotidyltransferase</keyword>
<comment type="catalytic activity">
    <reaction evidence="7">
        <text>L-tyrosyl-[protein] + ATP = O-(5'-adenylyl)-L-tyrosyl-[protein] + diphosphate</text>
        <dbReference type="Rhea" id="RHEA:54288"/>
        <dbReference type="Rhea" id="RHEA-COMP:10136"/>
        <dbReference type="Rhea" id="RHEA-COMP:13846"/>
        <dbReference type="ChEBI" id="CHEBI:30616"/>
        <dbReference type="ChEBI" id="CHEBI:33019"/>
        <dbReference type="ChEBI" id="CHEBI:46858"/>
        <dbReference type="ChEBI" id="CHEBI:83624"/>
        <dbReference type="EC" id="2.7.7.108"/>
    </reaction>
</comment>
<gene>
    <name evidence="9" type="ORF">NCTC11413_00122</name>
</gene>
<protein>
    <recommendedName>
        <fullName evidence="5">protein adenylyltransferase</fullName>
        <ecNumber evidence="5">2.7.7.108</ecNumber>
    </recommendedName>
</protein>
<evidence type="ECO:0000256" key="6">
    <source>
        <dbReference type="ARBA" id="ARBA00047939"/>
    </source>
</evidence>
<dbReference type="Pfam" id="PF02661">
    <property type="entry name" value="Fic"/>
    <property type="match status" value="1"/>
</dbReference>
<keyword evidence="1" id="KW-0808">Transferase</keyword>
<proteinExistence type="predicted"/>
<reference evidence="9 10" key="1">
    <citation type="submission" date="2018-06" db="EMBL/GenBank/DDBJ databases">
        <authorList>
            <consortium name="Pathogen Informatics"/>
            <person name="Doyle S."/>
        </authorList>
    </citation>
    <scope>NUCLEOTIDE SEQUENCE [LARGE SCALE GENOMIC DNA]</scope>
    <source>
        <strain evidence="9 10">NCTC11413</strain>
    </source>
</reference>
<dbReference type="PANTHER" id="PTHR39560:SF1">
    <property type="entry name" value="PROTEIN ADENYLYLTRANSFERASE FIC-RELATED"/>
    <property type="match status" value="1"/>
</dbReference>
<dbReference type="Gene3D" id="1.10.3290.10">
    <property type="entry name" value="Fido-like domain"/>
    <property type="match status" value="1"/>
</dbReference>
<dbReference type="PROSITE" id="PS51459">
    <property type="entry name" value="FIDO"/>
    <property type="match status" value="1"/>
</dbReference>
<dbReference type="AlphaFoldDB" id="A0A263JBL4"/>
<evidence type="ECO:0000256" key="3">
    <source>
        <dbReference type="ARBA" id="ARBA00022741"/>
    </source>
</evidence>
<dbReference type="GO" id="GO:0051302">
    <property type="term" value="P:regulation of cell division"/>
    <property type="evidence" value="ECO:0007669"/>
    <property type="project" value="TreeGrafter"/>
</dbReference>
<dbReference type="PANTHER" id="PTHR39560">
    <property type="entry name" value="PROTEIN ADENYLYLTRANSFERASE FIC-RELATED"/>
    <property type="match status" value="1"/>
</dbReference>
<evidence type="ECO:0000259" key="8">
    <source>
        <dbReference type="PROSITE" id="PS51459"/>
    </source>
</evidence>
<dbReference type="SUPFAM" id="SSF140931">
    <property type="entry name" value="Fic-like"/>
    <property type="match status" value="1"/>
</dbReference>
<dbReference type="InterPro" id="IPR036597">
    <property type="entry name" value="Fido-like_dom_sf"/>
</dbReference>
<dbReference type="GO" id="GO:0005524">
    <property type="term" value="F:ATP binding"/>
    <property type="evidence" value="ECO:0007669"/>
    <property type="project" value="UniProtKB-KW"/>
</dbReference>
<evidence type="ECO:0000256" key="1">
    <source>
        <dbReference type="ARBA" id="ARBA00022679"/>
    </source>
</evidence>
<feature type="domain" description="Fido" evidence="8">
    <location>
        <begin position="31"/>
        <end position="189"/>
    </location>
</feature>
<dbReference type="Proteomes" id="UP000254232">
    <property type="component" value="Unassembled WGS sequence"/>
</dbReference>
<dbReference type="RefSeq" id="WP_018346820.1">
    <property type="nucleotide sequence ID" value="NZ_NLFM01000007.1"/>
</dbReference>
<organism evidence="9 10">
    <name type="scientific">Gallibacterium anatis</name>
    <dbReference type="NCBI Taxonomy" id="750"/>
    <lineage>
        <taxon>Bacteria</taxon>
        <taxon>Pseudomonadati</taxon>
        <taxon>Pseudomonadota</taxon>
        <taxon>Gammaproteobacteria</taxon>
        <taxon>Pasteurellales</taxon>
        <taxon>Pasteurellaceae</taxon>
        <taxon>Gallibacterium</taxon>
    </lineage>
</organism>
<keyword evidence="4" id="KW-0067">ATP-binding</keyword>
<dbReference type="InterPro" id="IPR003812">
    <property type="entry name" value="Fido"/>
</dbReference>
<evidence type="ECO:0000256" key="5">
    <source>
        <dbReference type="ARBA" id="ARBA00034531"/>
    </source>
</evidence>
<dbReference type="EC" id="2.7.7.108" evidence="5"/>
<comment type="catalytic activity">
    <reaction evidence="6">
        <text>L-threonyl-[protein] + ATP = 3-O-(5'-adenylyl)-L-threonyl-[protein] + diphosphate</text>
        <dbReference type="Rhea" id="RHEA:54292"/>
        <dbReference type="Rhea" id="RHEA-COMP:11060"/>
        <dbReference type="Rhea" id="RHEA-COMP:13847"/>
        <dbReference type="ChEBI" id="CHEBI:30013"/>
        <dbReference type="ChEBI" id="CHEBI:30616"/>
        <dbReference type="ChEBI" id="CHEBI:33019"/>
        <dbReference type="ChEBI" id="CHEBI:138113"/>
        <dbReference type="EC" id="2.7.7.108"/>
    </reaction>
</comment>
<dbReference type="EMBL" id="UGGZ01000001">
    <property type="protein sequence ID" value="STO37039.1"/>
    <property type="molecule type" value="Genomic_DNA"/>
</dbReference>
<evidence type="ECO:0000256" key="4">
    <source>
        <dbReference type="ARBA" id="ARBA00022840"/>
    </source>
</evidence>
<evidence type="ECO:0000313" key="10">
    <source>
        <dbReference type="Proteomes" id="UP000254232"/>
    </source>
</evidence>
<keyword evidence="3" id="KW-0547">Nucleotide-binding</keyword>